<dbReference type="SUPFAM" id="SSF49363">
    <property type="entry name" value="Purple acid phosphatase, N-terminal domain"/>
    <property type="match status" value="1"/>
</dbReference>
<name>A0ABV9T5J6_9BACT</name>
<keyword evidence="5" id="KW-1185">Reference proteome</keyword>
<accession>A0ABV9T5J6</accession>
<gene>
    <name evidence="4" type="ORF">ACFPFU_20185</name>
</gene>
<dbReference type="Gene3D" id="2.60.40.380">
    <property type="entry name" value="Purple acid phosphatase-like, N-terminal"/>
    <property type="match status" value="1"/>
</dbReference>
<dbReference type="InterPro" id="IPR008963">
    <property type="entry name" value="Purple_acid_Pase-like_N"/>
</dbReference>
<dbReference type="PANTHER" id="PTHR45867">
    <property type="entry name" value="PURPLE ACID PHOSPHATASE"/>
    <property type="match status" value="1"/>
</dbReference>
<dbReference type="Pfam" id="PF00149">
    <property type="entry name" value="Metallophos"/>
    <property type="match status" value="1"/>
</dbReference>
<sequence length="449" mass="51736">MISVMGKKRMFFLGFVLLLHTYMEVLMAQEIAGPSQVAEEFLPYLPSKLPDRIILNLDENPLEKIGVNWRTSARVSEGQVQWALATHNTSFMENVRTKDAVSEFLSVEHDENPTVEAYYHAATLDGLEAGQRYVYRVGSGEYWSEWYQFETPDPASKGVKVLYLGDAQNGIRDHWSRLIRQAHKSDSNIDFILHAGDLINRHNNDFEWGEWFYAGDHIHATVPSVMTPGNHEYGRDGQLSPQWRPQFNLPMNGPEGLEETCYQVNFPDLKVISLNAEQIEESPYLKQKQKEWLDSLLQHDPRKWTIVTIHHPFYSTKENRDNDDLRKHFKPIIDKYKVDMVLQGHDHAYGRGMIGPGQDGPMKEVVSEDEGTVYVVSMAGIKMYDAGDYPWMERKASQTQTYQLIEINDTTLKYKAYTVNGILYDAFELHKQEDGGNRLLNQIPDLPEF</sequence>
<dbReference type="PANTHER" id="PTHR45867:SF3">
    <property type="entry name" value="ACID PHOSPHATASE TYPE 7"/>
    <property type="match status" value="1"/>
</dbReference>
<feature type="domain" description="Purple acid phosphatase N-terminal" evidence="3">
    <location>
        <begin position="50"/>
        <end position="151"/>
    </location>
</feature>
<dbReference type="InterPro" id="IPR004843">
    <property type="entry name" value="Calcineurin-like_PHP"/>
</dbReference>
<evidence type="ECO:0000259" key="2">
    <source>
        <dbReference type="Pfam" id="PF00149"/>
    </source>
</evidence>
<dbReference type="SUPFAM" id="SSF56300">
    <property type="entry name" value="Metallo-dependent phosphatases"/>
    <property type="match status" value="1"/>
</dbReference>
<dbReference type="InterPro" id="IPR015914">
    <property type="entry name" value="PAPs_N"/>
</dbReference>
<organism evidence="4 5">
    <name type="scientific">Negadavirga shengliensis</name>
    <dbReference type="NCBI Taxonomy" id="1389218"/>
    <lineage>
        <taxon>Bacteria</taxon>
        <taxon>Pseudomonadati</taxon>
        <taxon>Bacteroidota</taxon>
        <taxon>Cytophagia</taxon>
        <taxon>Cytophagales</taxon>
        <taxon>Cyclobacteriaceae</taxon>
        <taxon>Negadavirga</taxon>
    </lineage>
</organism>
<evidence type="ECO:0000259" key="3">
    <source>
        <dbReference type="Pfam" id="PF16656"/>
    </source>
</evidence>
<feature type="domain" description="Calcineurin-like phosphoesterase" evidence="2">
    <location>
        <begin position="160"/>
        <end position="349"/>
    </location>
</feature>
<dbReference type="RefSeq" id="WP_377067495.1">
    <property type="nucleotide sequence ID" value="NZ_JBHSJJ010000015.1"/>
</dbReference>
<reference evidence="5" key="1">
    <citation type="journal article" date="2019" name="Int. J. Syst. Evol. Microbiol.">
        <title>The Global Catalogue of Microorganisms (GCM) 10K type strain sequencing project: providing services to taxonomists for standard genome sequencing and annotation.</title>
        <authorList>
            <consortium name="The Broad Institute Genomics Platform"/>
            <consortium name="The Broad Institute Genome Sequencing Center for Infectious Disease"/>
            <person name="Wu L."/>
            <person name="Ma J."/>
        </authorList>
    </citation>
    <scope>NUCLEOTIDE SEQUENCE [LARGE SCALE GENOMIC DNA]</scope>
    <source>
        <strain evidence="5">CGMCC 4.7466</strain>
    </source>
</reference>
<comment type="caution">
    <text evidence="4">The sequence shown here is derived from an EMBL/GenBank/DDBJ whole genome shotgun (WGS) entry which is preliminary data.</text>
</comment>
<keyword evidence="1" id="KW-0732">Signal</keyword>
<evidence type="ECO:0000313" key="4">
    <source>
        <dbReference type="EMBL" id="MFC4874036.1"/>
    </source>
</evidence>
<proteinExistence type="predicted"/>
<dbReference type="InterPro" id="IPR029052">
    <property type="entry name" value="Metallo-depent_PP-like"/>
</dbReference>
<dbReference type="Gene3D" id="3.60.21.10">
    <property type="match status" value="1"/>
</dbReference>
<dbReference type="Proteomes" id="UP001595818">
    <property type="component" value="Unassembled WGS sequence"/>
</dbReference>
<dbReference type="Pfam" id="PF16656">
    <property type="entry name" value="Pur_ac_phosph_N"/>
    <property type="match status" value="1"/>
</dbReference>
<evidence type="ECO:0000313" key="5">
    <source>
        <dbReference type="Proteomes" id="UP001595818"/>
    </source>
</evidence>
<dbReference type="EMBL" id="JBHSJJ010000015">
    <property type="protein sequence ID" value="MFC4874036.1"/>
    <property type="molecule type" value="Genomic_DNA"/>
</dbReference>
<evidence type="ECO:0000256" key="1">
    <source>
        <dbReference type="ARBA" id="ARBA00022729"/>
    </source>
</evidence>
<protein>
    <submittedName>
        <fullName evidence="4">Metallophosphoesterase</fullName>
    </submittedName>
</protein>